<accession>A0ACB9DXC8</accession>
<reference evidence="1 2" key="2">
    <citation type="journal article" date="2022" name="Mol. Ecol. Resour.">
        <title>The genomes of chicory, endive, great burdock and yacon provide insights into Asteraceae paleo-polyploidization history and plant inulin production.</title>
        <authorList>
            <person name="Fan W."/>
            <person name="Wang S."/>
            <person name="Wang H."/>
            <person name="Wang A."/>
            <person name="Jiang F."/>
            <person name="Liu H."/>
            <person name="Zhao H."/>
            <person name="Xu D."/>
            <person name="Zhang Y."/>
        </authorList>
    </citation>
    <scope>NUCLEOTIDE SEQUENCE [LARGE SCALE GENOMIC DNA]</scope>
    <source>
        <strain evidence="2">cv. Punajuju</strain>
        <tissue evidence="1">Leaves</tissue>
    </source>
</reference>
<organism evidence="1 2">
    <name type="scientific">Cichorium intybus</name>
    <name type="common">Chicory</name>
    <dbReference type="NCBI Taxonomy" id="13427"/>
    <lineage>
        <taxon>Eukaryota</taxon>
        <taxon>Viridiplantae</taxon>
        <taxon>Streptophyta</taxon>
        <taxon>Embryophyta</taxon>
        <taxon>Tracheophyta</taxon>
        <taxon>Spermatophyta</taxon>
        <taxon>Magnoliopsida</taxon>
        <taxon>eudicotyledons</taxon>
        <taxon>Gunneridae</taxon>
        <taxon>Pentapetalae</taxon>
        <taxon>asterids</taxon>
        <taxon>campanulids</taxon>
        <taxon>Asterales</taxon>
        <taxon>Asteraceae</taxon>
        <taxon>Cichorioideae</taxon>
        <taxon>Cichorieae</taxon>
        <taxon>Cichoriinae</taxon>
        <taxon>Cichorium</taxon>
    </lineage>
</organism>
<protein>
    <submittedName>
        <fullName evidence="1">Uncharacterized protein</fullName>
    </submittedName>
</protein>
<reference evidence="2" key="1">
    <citation type="journal article" date="2022" name="Mol. Ecol. Resour.">
        <title>The genomes of chicory, endive, great burdock and yacon provide insights into Asteraceae palaeo-polyploidization history and plant inulin production.</title>
        <authorList>
            <person name="Fan W."/>
            <person name="Wang S."/>
            <person name="Wang H."/>
            <person name="Wang A."/>
            <person name="Jiang F."/>
            <person name="Liu H."/>
            <person name="Zhao H."/>
            <person name="Xu D."/>
            <person name="Zhang Y."/>
        </authorList>
    </citation>
    <scope>NUCLEOTIDE SEQUENCE [LARGE SCALE GENOMIC DNA]</scope>
    <source>
        <strain evidence="2">cv. Punajuju</strain>
    </source>
</reference>
<proteinExistence type="predicted"/>
<evidence type="ECO:0000313" key="1">
    <source>
        <dbReference type="EMBL" id="KAI3750897.1"/>
    </source>
</evidence>
<gene>
    <name evidence="1" type="ORF">L2E82_21801</name>
</gene>
<sequence>MGVPEKPSVDPTPITQDTGGPSQMILESGLEDPIMQFVVHNFDRMNSMYKAFTQKLKEVSPQPKLTTADPPIIEPLISDSDGIEPGKAKENISVESDNNNPSNNRATDEATPLTNAIKKRS</sequence>
<dbReference type="EMBL" id="CM042012">
    <property type="protein sequence ID" value="KAI3750897.1"/>
    <property type="molecule type" value="Genomic_DNA"/>
</dbReference>
<comment type="caution">
    <text evidence="1">The sequence shown here is derived from an EMBL/GenBank/DDBJ whole genome shotgun (WGS) entry which is preliminary data.</text>
</comment>
<name>A0ACB9DXC8_CICIN</name>
<evidence type="ECO:0000313" key="2">
    <source>
        <dbReference type="Proteomes" id="UP001055811"/>
    </source>
</evidence>
<dbReference type="Proteomes" id="UP001055811">
    <property type="component" value="Linkage Group LG04"/>
</dbReference>
<keyword evidence="2" id="KW-1185">Reference proteome</keyword>